<evidence type="ECO:0000256" key="2">
    <source>
        <dbReference type="SAM" id="SignalP"/>
    </source>
</evidence>
<accession>A0A8R1UTK4</accession>
<evidence type="ECO:0000313" key="3">
    <source>
        <dbReference type="EnsemblMetazoa" id="PPA40294.1"/>
    </source>
</evidence>
<feature type="region of interest" description="Disordered" evidence="1">
    <location>
        <begin position="66"/>
        <end position="100"/>
    </location>
</feature>
<organism evidence="3 4">
    <name type="scientific">Pristionchus pacificus</name>
    <name type="common">Parasitic nematode worm</name>
    <dbReference type="NCBI Taxonomy" id="54126"/>
    <lineage>
        <taxon>Eukaryota</taxon>
        <taxon>Metazoa</taxon>
        <taxon>Ecdysozoa</taxon>
        <taxon>Nematoda</taxon>
        <taxon>Chromadorea</taxon>
        <taxon>Rhabditida</taxon>
        <taxon>Rhabditina</taxon>
        <taxon>Diplogasteromorpha</taxon>
        <taxon>Diplogasteroidea</taxon>
        <taxon>Neodiplogasteridae</taxon>
        <taxon>Pristionchus</taxon>
    </lineage>
</organism>
<dbReference type="AlphaFoldDB" id="A0A2A6BW61"/>
<proteinExistence type="predicted"/>
<accession>A0A2A6BW61</accession>
<feature type="chain" id="PRO_5043377402" evidence="2">
    <location>
        <begin position="18"/>
        <end position="211"/>
    </location>
</feature>
<feature type="compositionally biased region" description="Low complexity" evidence="1">
    <location>
        <begin position="70"/>
        <end position="81"/>
    </location>
</feature>
<feature type="compositionally biased region" description="Basic and acidic residues" evidence="1">
    <location>
        <begin position="82"/>
        <end position="100"/>
    </location>
</feature>
<dbReference type="EnsemblMetazoa" id="PPA40294.1">
    <property type="protein sequence ID" value="PPA40294.1"/>
    <property type="gene ID" value="WBGene00278663"/>
</dbReference>
<name>A0A2A6BW61_PRIPA</name>
<reference evidence="4" key="1">
    <citation type="journal article" date="2008" name="Nat. Genet.">
        <title>The Pristionchus pacificus genome provides a unique perspective on nematode lifestyle and parasitism.</title>
        <authorList>
            <person name="Dieterich C."/>
            <person name="Clifton S.W."/>
            <person name="Schuster L.N."/>
            <person name="Chinwalla A."/>
            <person name="Delehaunty K."/>
            <person name="Dinkelacker I."/>
            <person name="Fulton L."/>
            <person name="Fulton R."/>
            <person name="Godfrey J."/>
            <person name="Minx P."/>
            <person name="Mitreva M."/>
            <person name="Roeseler W."/>
            <person name="Tian H."/>
            <person name="Witte H."/>
            <person name="Yang S.P."/>
            <person name="Wilson R.K."/>
            <person name="Sommer R.J."/>
        </authorList>
    </citation>
    <scope>NUCLEOTIDE SEQUENCE [LARGE SCALE GENOMIC DNA]</scope>
    <source>
        <strain evidence="4">PS312</strain>
    </source>
</reference>
<evidence type="ECO:0000256" key="1">
    <source>
        <dbReference type="SAM" id="MobiDB-lite"/>
    </source>
</evidence>
<gene>
    <name evidence="3" type="primary">WBGene00278663</name>
</gene>
<dbReference type="Proteomes" id="UP000005239">
    <property type="component" value="Unassembled WGS sequence"/>
</dbReference>
<feature type="compositionally biased region" description="Low complexity" evidence="1">
    <location>
        <begin position="190"/>
        <end position="211"/>
    </location>
</feature>
<sequence>MIYILFIPLVLLVTCFQKKRPTDDKRPNDPQWMEVSNESQSGRGTVSATTRSSNVEVCNQPMVVNGLHAPSIPSSIPQSSTSDEKKEDKGNVTIIPKKDSDLVKKSVPSLKSTQQTHTSSSADLLIETMTKGQDSLFDKTISYDREGHVKRSQKYTRSYFKKKKKNKTAKTSTCGNTMTVLEKTQPNSDQLTPETTQEEALTTTTQKTTDV</sequence>
<feature type="compositionally biased region" description="Polar residues" evidence="1">
    <location>
        <begin position="34"/>
        <end position="52"/>
    </location>
</feature>
<feature type="signal peptide" evidence="2">
    <location>
        <begin position="1"/>
        <end position="17"/>
    </location>
</feature>
<keyword evidence="4" id="KW-1185">Reference proteome</keyword>
<protein>
    <submittedName>
        <fullName evidence="3">Uncharacterized protein</fullName>
    </submittedName>
</protein>
<evidence type="ECO:0000313" key="4">
    <source>
        <dbReference type="Proteomes" id="UP000005239"/>
    </source>
</evidence>
<keyword evidence="2" id="KW-0732">Signal</keyword>
<reference evidence="3" key="2">
    <citation type="submission" date="2022-06" db="UniProtKB">
        <authorList>
            <consortium name="EnsemblMetazoa"/>
        </authorList>
    </citation>
    <scope>IDENTIFICATION</scope>
    <source>
        <strain evidence="3">PS312</strain>
    </source>
</reference>
<feature type="compositionally biased region" description="Polar residues" evidence="1">
    <location>
        <begin position="174"/>
        <end position="189"/>
    </location>
</feature>
<feature type="region of interest" description="Disordered" evidence="1">
    <location>
        <begin position="160"/>
        <end position="211"/>
    </location>
</feature>
<feature type="region of interest" description="Disordered" evidence="1">
    <location>
        <begin position="20"/>
        <end position="52"/>
    </location>
</feature>